<dbReference type="GO" id="GO:0005524">
    <property type="term" value="F:ATP binding"/>
    <property type="evidence" value="ECO:0007669"/>
    <property type="project" value="UniProtKB-UniRule"/>
</dbReference>
<dbReference type="CDD" id="cd12152">
    <property type="entry name" value="F1-ATPase_delta"/>
    <property type="match status" value="1"/>
</dbReference>
<dbReference type="NCBIfam" id="NF009977">
    <property type="entry name" value="PRK13442.1"/>
    <property type="match status" value="1"/>
</dbReference>
<dbReference type="Gene3D" id="2.60.15.10">
    <property type="entry name" value="F0F1 ATP synthase delta/epsilon subunit, N-terminal"/>
    <property type="match status" value="1"/>
</dbReference>
<keyword evidence="3 8" id="KW-0813">Transport</keyword>
<dbReference type="GO" id="GO:0045259">
    <property type="term" value="C:proton-transporting ATP synthase complex"/>
    <property type="evidence" value="ECO:0007669"/>
    <property type="project" value="UniProtKB-KW"/>
</dbReference>
<comment type="subcellular location">
    <subcellularLocation>
        <location evidence="1 8">Cell membrane</location>
        <topology evidence="1 8">Peripheral membrane protein</topology>
    </subcellularLocation>
</comment>
<keyword evidence="8" id="KW-1003">Cell membrane</keyword>
<dbReference type="GO" id="GO:0005886">
    <property type="term" value="C:plasma membrane"/>
    <property type="evidence" value="ECO:0007669"/>
    <property type="project" value="UniProtKB-SubCell"/>
</dbReference>
<dbReference type="InterPro" id="IPR036771">
    <property type="entry name" value="ATPsynth_dsu/esu_N"/>
</dbReference>
<dbReference type="OrthoDB" id="9791445at2"/>
<keyword evidence="8" id="KW-0375">Hydrogen ion transport</keyword>
<evidence type="ECO:0000256" key="1">
    <source>
        <dbReference type="ARBA" id="ARBA00004202"/>
    </source>
</evidence>
<evidence type="ECO:0000256" key="7">
    <source>
        <dbReference type="ARBA" id="ARBA00023310"/>
    </source>
</evidence>
<dbReference type="SUPFAM" id="SSF51344">
    <property type="entry name" value="Epsilon subunit of F1F0-ATP synthase N-terminal domain"/>
    <property type="match status" value="1"/>
</dbReference>
<organism evidence="11 12">
    <name type="scientific">Jonesia denitrificans (strain ATCC 14870 / DSM 20603 / BCRC 15368 / CIP 55.134 / JCM 11481 / NBRC 15587 / NCTC 10816 / Prevot 55134)</name>
    <name type="common">Listeria denitrificans</name>
    <dbReference type="NCBI Taxonomy" id="471856"/>
    <lineage>
        <taxon>Bacteria</taxon>
        <taxon>Bacillati</taxon>
        <taxon>Actinomycetota</taxon>
        <taxon>Actinomycetes</taxon>
        <taxon>Micrococcales</taxon>
        <taxon>Jonesiaceae</taxon>
        <taxon>Jonesia</taxon>
    </lineage>
</organism>
<dbReference type="AlphaFoldDB" id="C7QZB8"/>
<sequence length="92" mass="9257">MAVLTVDVVAADRKVWSGDASLVSAPAADGEIGILAGHSPILSALTAGTVRVSANNGVTHKFTVSGGFLSVDQDVVTVVVDEATVVSDHDAK</sequence>
<dbReference type="EMBL" id="CP001706">
    <property type="protein sequence ID" value="ACV09416.1"/>
    <property type="molecule type" value="Genomic_DNA"/>
</dbReference>
<dbReference type="PANTHER" id="PTHR13822:SF10">
    <property type="entry name" value="ATP SYNTHASE EPSILON CHAIN, CHLOROPLASTIC"/>
    <property type="match status" value="1"/>
</dbReference>
<dbReference type="Proteomes" id="UP000000628">
    <property type="component" value="Chromosome"/>
</dbReference>
<evidence type="ECO:0000256" key="9">
    <source>
        <dbReference type="RuleBase" id="RU003656"/>
    </source>
</evidence>
<feature type="domain" description="ATP synthase F1 complex delta/epsilon subunit N-terminal" evidence="10">
    <location>
        <begin position="4"/>
        <end position="83"/>
    </location>
</feature>
<comment type="function">
    <text evidence="8">Produces ATP from ADP in the presence of a proton gradient across the membrane.</text>
</comment>
<keyword evidence="4 8" id="KW-0406">Ion transport</keyword>
<dbReference type="PANTHER" id="PTHR13822">
    <property type="entry name" value="ATP SYNTHASE DELTA/EPSILON CHAIN"/>
    <property type="match status" value="1"/>
</dbReference>
<name>C7QZB8_JONDD</name>
<evidence type="ECO:0000256" key="3">
    <source>
        <dbReference type="ARBA" id="ARBA00022448"/>
    </source>
</evidence>
<dbReference type="KEGG" id="jde:Jden_1773"/>
<dbReference type="RefSeq" id="WP_015772044.1">
    <property type="nucleotide sequence ID" value="NC_013174.1"/>
</dbReference>
<keyword evidence="12" id="KW-1185">Reference proteome</keyword>
<dbReference type="NCBIfam" id="TIGR01216">
    <property type="entry name" value="ATP_synt_epsi"/>
    <property type="match status" value="1"/>
</dbReference>
<evidence type="ECO:0000256" key="5">
    <source>
        <dbReference type="ARBA" id="ARBA00023136"/>
    </source>
</evidence>
<evidence type="ECO:0000256" key="4">
    <source>
        <dbReference type="ARBA" id="ARBA00023065"/>
    </source>
</evidence>
<evidence type="ECO:0000313" key="11">
    <source>
        <dbReference type="EMBL" id="ACV09416.1"/>
    </source>
</evidence>
<keyword evidence="6 8" id="KW-0139">CF(1)</keyword>
<evidence type="ECO:0000259" key="10">
    <source>
        <dbReference type="Pfam" id="PF02823"/>
    </source>
</evidence>
<dbReference type="Pfam" id="PF02823">
    <property type="entry name" value="ATP-synt_DE_N"/>
    <property type="match status" value="1"/>
</dbReference>
<evidence type="ECO:0000256" key="2">
    <source>
        <dbReference type="ARBA" id="ARBA00005712"/>
    </source>
</evidence>
<dbReference type="HOGENOM" id="CLU_084338_4_0_11"/>
<comment type="similarity">
    <text evidence="2 8 9">Belongs to the ATPase epsilon chain family.</text>
</comment>
<evidence type="ECO:0000256" key="6">
    <source>
        <dbReference type="ARBA" id="ARBA00023196"/>
    </source>
</evidence>
<protein>
    <recommendedName>
        <fullName evidence="8">ATP synthase epsilon chain</fullName>
    </recommendedName>
    <alternativeName>
        <fullName evidence="8">ATP synthase F1 sector epsilon subunit</fullName>
    </alternativeName>
    <alternativeName>
        <fullName evidence="8">F-ATPase epsilon subunit</fullName>
    </alternativeName>
</protein>
<keyword evidence="5 8" id="KW-0472">Membrane</keyword>
<dbReference type="InterPro" id="IPR001469">
    <property type="entry name" value="ATP_synth_F1_dsu/esu"/>
</dbReference>
<dbReference type="GO" id="GO:0046933">
    <property type="term" value="F:proton-transporting ATP synthase activity, rotational mechanism"/>
    <property type="evidence" value="ECO:0007669"/>
    <property type="project" value="UniProtKB-UniRule"/>
</dbReference>
<evidence type="ECO:0000256" key="8">
    <source>
        <dbReference type="HAMAP-Rule" id="MF_00530"/>
    </source>
</evidence>
<dbReference type="HAMAP" id="MF_00530">
    <property type="entry name" value="ATP_synth_epsil_bac"/>
    <property type="match status" value="1"/>
</dbReference>
<gene>
    <name evidence="8" type="primary">atpC</name>
    <name evidence="11" type="ordered locus">Jden_1773</name>
</gene>
<dbReference type="eggNOG" id="COG0355">
    <property type="taxonomic scope" value="Bacteria"/>
</dbReference>
<evidence type="ECO:0000313" key="12">
    <source>
        <dbReference type="Proteomes" id="UP000000628"/>
    </source>
</evidence>
<reference evidence="11 12" key="1">
    <citation type="journal article" date="2009" name="Stand. Genomic Sci.">
        <title>Complete genome sequence of Jonesia denitrificans type strain (Prevot 55134).</title>
        <authorList>
            <person name="Pukall R."/>
            <person name="Gehrich-Schroter G."/>
            <person name="Lapidus A."/>
            <person name="Nolan M."/>
            <person name="Glavina Del Rio T."/>
            <person name="Lucas S."/>
            <person name="Chen F."/>
            <person name="Tice H."/>
            <person name="Pitluck S."/>
            <person name="Cheng J.F."/>
            <person name="Copeland A."/>
            <person name="Saunders E."/>
            <person name="Brettin T."/>
            <person name="Detter J.C."/>
            <person name="Bruce D."/>
            <person name="Goodwin L."/>
            <person name="Pati A."/>
            <person name="Ivanova N."/>
            <person name="Mavromatis K."/>
            <person name="Ovchinnikova G."/>
            <person name="Chen A."/>
            <person name="Palaniappan K."/>
            <person name="Land M."/>
            <person name="Hauser L."/>
            <person name="Chang Y.J."/>
            <person name="Jeffries C.D."/>
            <person name="Chain P."/>
            <person name="Goker M."/>
            <person name="Bristow J."/>
            <person name="Eisen J.A."/>
            <person name="Markowitz V."/>
            <person name="Hugenholtz P."/>
            <person name="Kyrpides N.C."/>
            <person name="Klenk H.P."/>
            <person name="Han C."/>
        </authorList>
    </citation>
    <scope>NUCLEOTIDE SEQUENCE [LARGE SCALE GENOMIC DNA]</scope>
    <source>
        <strain evidence="12">ATCC 14870 / DSM 20603 / BCRC 15368 / CIP 55.134 / JCM 11481 / NBRC 15587 / NCTC 10816 / Prevot 55134</strain>
    </source>
</reference>
<comment type="subunit">
    <text evidence="8 9">F-type ATPases have 2 components, CF(1) - the catalytic core - and CF(0) - the membrane proton channel. CF(1) has five subunits: alpha(3), beta(3), gamma(1), delta(1), epsilon(1). CF(0) has three main subunits: a, b and c.</text>
</comment>
<dbReference type="STRING" id="471856.Jden_1773"/>
<proteinExistence type="inferred from homology"/>
<keyword evidence="7 8" id="KW-0066">ATP synthesis</keyword>
<dbReference type="InterPro" id="IPR020546">
    <property type="entry name" value="ATP_synth_F1_dsu/esu_N"/>
</dbReference>
<accession>C7QZB8</accession>